<dbReference type="OrthoDB" id="40334at2759"/>
<reference evidence="1" key="2">
    <citation type="submission" date="2020-11" db="EMBL/GenBank/DDBJ databases">
        <authorList>
            <consortium name="DOE Joint Genome Institute"/>
            <person name="Kuo A."/>
            <person name="Miyauchi S."/>
            <person name="Kiss E."/>
            <person name="Drula E."/>
            <person name="Kohler A."/>
            <person name="Sanchez-Garcia M."/>
            <person name="Andreopoulos B."/>
            <person name="Barry K.W."/>
            <person name="Bonito G."/>
            <person name="Buee M."/>
            <person name="Carver A."/>
            <person name="Chen C."/>
            <person name="Cichocki N."/>
            <person name="Clum A."/>
            <person name="Culley D."/>
            <person name="Crous P.W."/>
            <person name="Fauchery L."/>
            <person name="Girlanda M."/>
            <person name="Hayes R."/>
            <person name="Keri Z."/>
            <person name="Labutti K."/>
            <person name="Lipzen A."/>
            <person name="Lombard V."/>
            <person name="Magnuson J."/>
            <person name="Maillard F."/>
            <person name="Morin E."/>
            <person name="Murat C."/>
            <person name="Nolan M."/>
            <person name="Ohm R."/>
            <person name="Pangilinan J."/>
            <person name="Pereira M."/>
            <person name="Perotto S."/>
            <person name="Peter M."/>
            <person name="Riley R."/>
            <person name="Sitrit Y."/>
            <person name="Stielow B."/>
            <person name="Szollosi G."/>
            <person name="Zifcakova L."/>
            <person name="Stursova M."/>
            <person name="Spatafora J.W."/>
            <person name="Tedersoo L."/>
            <person name="Vaario L.-M."/>
            <person name="Yamada A."/>
            <person name="Yan M."/>
            <person name="Wang P."/>
            <person name="Xu J."/>
            <person name="Bruns T."/>
            <person name="Baldrian P."/>
            <person name="Vilgalys R."/>
            <person name="Henrissat B."/>
            <person name="Grigoriev I.V."/>
            <person name="Hibbett D."/>
            <person name="Nagy L.G."/>
            <person name="Martin F.M."/>
        </authorList>
    </citation>
    <scope>NUCLEOTIDE SEQUENCE</scope>
    <source>
        <strain evidence="1">UH-Tt-Lm1</strain>
    </source>
</reference>
<keyword evidence="2" id="KW-1185">Reference proteome</keyword>
<gene>
    <name evidence="1" type="ORF">BJ322DRAFT_1007767</name>
</gene>
<dbReference type="Proteomes" id="UP000736335">
    <property type="component" value="Unassembled WGS sequence"/>
</dbReference>
<comment type="caution">
    <text evidence="1">The sequence shown here is derived from an EMBL/GenBank/DDBJ whole genome shotgun (WGS) entry which is preliminary data.</text>
</comment>
<accession>A0A9P6HEA2</accession>
<dbReference type="InterPro" id="IPR036249">
    <property type="entry name" value="Thioredoxin-like_sf"/>
</dbReference>
<dbReference type="PANTHER" id="PTHR28630:SF3">
    <property type="entry name" value="PEROXIREDOXIN-LIKE 2C"/>
    <property type="match status" value="1"/>
</dbReference>
<dbReference type="SUPFAM" id="SSF52833">
    <property type="entry name" value="Thioredoxin-like"/>
    <property type="match status" value="1"/>
</dbReference>
<protein>
    <submittedName>
        <fullName evidence="1">Uncharacterized protein</fullName>
    </submittedName>
</protein>
<dbReference type="InterPro" id="IPR032801">
    <property type="entry name" value="PXL2A/B/C"/>
</dbReference>
<evidence type="ECO:0000313" key="2">
    <source>
        <dbReference type="Proteomes" id="UP000736335"/>
    </source>
</evidence>
<dbReference type="AlphaFoldDB" id="A0A9P6HEA2"/>
<name>A0A9P6HEA2_9AGAM</name>
<sequence length="254" mass="28471">MAPAGRREIPSQQTILAVSELDVLNENGRAVTFGSLFETQKTVAIFIRHFWCARLQSYVIQLASIPSKELEESNLRLVVIGCGSWDVIPSYREITGFTGEIYTDPSRSTFRTLELISGFQGLTLTPWGQQKRSYITQVTNNTPWYAFRNLVRLFIKNPQFVGKIGNMTQLGGDFVFGPGPICTFAWQMQHTEDHIEVSELIKHLGIKTRPSSPSRALTTLSTSERSQRNCSQLLPDELVVVPSQLVDPKPTPSP</sequence>
<dbReference type="Gene3D" id="3.40.30.10">
    <property type="entry name" value="Glutaredoxin"/>
    <property type="match status" value="1"/>
</dbReference>
<evidence type="ECO:0000313" key="1">
    <source>
        <dbReference type="EMBL" id="KAF9783925.1"/>
    </source>
</evidence>
<organism evidence="1 2">
    <name type="scientific">Thelephora terrestris</name>
    <dbReference type="NCBI Taxonomy" id="56493"/>
    <lineage>
        <taxon>Eukaryota</taxon>
        <taxon>Fungi</taxon>
        <taxon>Dikarya</taxon>
        <taxon>Basidiomycota</taxon>
        <taxon>Agaricomycotina</taxon>
        <taxon>Agaricomycetes</taxon>
        <taxon>Thelephorales</taxon>
        <taxon>Thelephoraceae</taxon>
        <taxon>Thelephora</taxon>
    </lineage>
</organism>
<proteinExistence type="predicted"/>
<dbReference type="CDD" id="cd02970">
    <property type="entry name" value="PRX_like2"/>
    <property type="match status" value="1"/>
</dbReference>
<dbReference type="Pfam" id="PF13911">
    <property type="entry name" value="AhpC-TSA_2"/>
    <property type="match status" value="1"/>
</dbReference>
<dbReference type="PANTHER" id="PTHR28630">
    <property type="match status" value="1"/>
</dbReference>
<dbReference type="EMBL" id="WIUZ02000009">
    <property type="protein sequence ID" value="KAF9783925.1"/>
    <property type="molecule type" value="Genomic_DNA"/>
</dbReference>
<reference evidence="1" key="1">
    <citation type="journal article" date="2020" name="Nat. Commun.">
        <title>Large-scale genome sequencing of mycorrhizal fungi provides insights into the early evolution of symbiotic traits.</title>
        <authorList>
            <person name="Miyauchi S."/>
            <person name="Kiss E."/>
            <person name="Kuo A."/>
            <person name="Drula E."/>
            <person name="Kohler A."/>
            <person name="Sanchez-Garcia M."/>
            <person name="Morin E."/>
            <person name="Andreopoulos B."/>
            <person name="Barry K.W."/>
            <person name="Bonito G."/>
            <person name="Buee M."/>
            <person name="Carver A."/>
            <person name="Chen C."/>
            <person name="Cichocki N."/>
            <person name="Clum A."/>
            <person name="Culley D."/>
            <person name="Crous P.W."/>
            <person name="Fauchery L."/>
            <person name="Girlanda M."/>
            <person name="Hayes R.D."/>
            <person name="Keri Z."/>
            <person name="LaButti K."/>
            <person name="Lipzen A."/>
            <person name="Lombard V."/>
            <person name="Magnuson J."/>
            <person name="Maillard F."/>
            <person name="Murat C."/>
            <person name="Nolan M."/>
            <person name="Ohm R.A."/>
            <person name="Pangilinan J."/>
            <person name="Pereira M.F."/>
            <person name="Perotto S."/>
            <person name="Peter M."/>
            <person name="Pfister S."/>
            <person name="Riley R."/>
            <person name="Sitrit Y."/>
            <person name="Stielow J.B."/>
            <person name="Szollosi G."/>
            <person name="Zifcakova L."/>
            <person name="Stursova M."/>
            <person name="Spatafora J.W."/>
            <person name="Tedersoo L."/>
            <person name="Vaario L.M."/>
            <person name="Yamada A."/>
            <person name="Yan M."/>
            <person name="Wang P."/>
            <person name="Xu J."/>
            <person name="Bruns T."/>
            <person name="Baldrian P."/>
            <person name="Vilgalys R."/>
            <person name="Dunand C."/>
            <person name="Henrissat B."/>
            <person name="Grigoriev I.V."/>
            <person name="Hibbett D."/>
            <person name="Nagy L.G."/>
            <person name="Martin F.M."/>
        </authorList>
    </citation>
    <scope>NUCLEOTIDE SEQUENCE</scope>
    <source>
        <strain evidence="1">UH-Tt-Lm1</strain>
    </source>
</reference>